<protein>
    <submittedName>
        <fullName evidence="2">Uncharacterized protein</fullName>
    </submittedName>
</protein>
<dbReference type="InterPro" id="IPR050328">
    <property type="entry name" value="Dev_Immune_Receptor"/>
</dbReference>
<reference evidence="2" key="1">
    <citation type="submission" date="2021-02" db="EMBL/GenBank/DDBJ databases">
        <authorList>
            <person name="Nowell W R."/>
        </authorList>
    </citation>
    <scope>NUCLEOTIDE SEQUENCE</scope>
    <source>
        <strain evidence="2">Ploen Becks lab</strain>
    </source>
</reference>
<keyword evidence="1" id="KW-0732">Signal</keyword>
<dbReference type="OrthoDB" id="827707at2759"/>
<dbReference type="PANTHER" id="PTHR24373:SF275">
    <property type="entry name" value="TIR DOMAIN-CONTAINING PROTEIN"/>
    <property type="match status" value="1"/>
</dbReference>
<gene>
    <name evidence="2" type="ORF">OXX778_LOCUS15212</name>
</gene>
<organism evidence="2 3">
    <name type="scientific">Brachionus calyciflorus</name>
    <dbReference type="NCBI Taxonomy" id="104777"/>
    <lineage>
        <taxon>Eukaryota</taxon>
        <taxon>Metazoa</taxon>
        <taxon>Spiralia</taxon>
        <taxon>Gnathifera</taxon>
        <taxon>Rotifera</taxon>
        <taxon>Eurotatoria</taxon>
        <taxon>Monogononta</taxon>
        <taxon>Pseudotrocha</taxon>
        <taxon>Ploima</taxon>
        <taxon>Brachionidae</taxon>
        <taxon>Brachionus</taxon>
    </lineage>
</organism>
<evidence type="ECO:0000256" key="1">
    <source>
        <dbReference type="ARBA" id="ARBA00022729"/>
    </source>
</evidence>
<dbReference type="EMBL" id="CAJNOC010003307">
    <property type="protein sequence ID" value="CAF0976877.1"/>
    <property type="molecule type" value="Genomic_DNA"/>
</dbReference>
<name>A0A814F5K1_9BILA</name>
<evidence type="ECO:0000313" key="2">
    <source>
        <dbReference type="EMBL" id="CAF0976877.1"/>
    </source>
</evidence>
<dbReference type="Proteomes" id="UP000663879">
    <property type="component" value="Unassembled WGS sequence"/>
</dbReference>
<dbReference type="AlphaFoldDB" id="A0A814F5K1"/>
<dbReference type="InterPro" id="IPR032675">
    <property type="entry name" value="LRR_dom_sf"/>
</dbReference>
<dbReference type="PANTHER" id="PTHR24373">
    <property type="entry name" value="SLIT RELATED LEUCINE-RICH REPEAT NEURONAL PROTEIN"/>
    <property type="match status" value="1"/>
</dbReference>
<keyword evidence="3" id="KW-1185">Reference proteome</keyword>
<dbReference type="SUPFAM" id="SSF52058">
    <property type="entry name" value="L domain-like"/>
    <property type="match status" value="1"/>
</dbReference>
<sequence>MNQIRFEICEYYSNLIYEIDIKTENFICQLKKQEFEIQINSDRDKIISKIREIKRIKLNNLKDSDSIYQNLFCFFFPAIEDHFQRDYGDNLNFYKRIGQLVVINYTLDENTINKLKDRNCHFHYGESIETIIFSQLIKAKTDELIIDLTKIENNQIRKLDVNKSGNEPNEETFKFSNRYLNVESVNILKIRNYSRIFDQLENNIFEPFKHLNKLILNMRYVKSLNENVFNGMENLEILKLYNFKDLNFESNAFNKLVNLKELVFDRVRIDNPNIFNNLEKLKKLDFNECSVSNFGFNSFNGLKSLESLKVFRSHLSDFFNGDFVSLPNSVKCLETRYFDASSLKINPSLEILNIGHATLDIFANLKMLKFLKVEFIQVNDIVLLNELSQLEYLDLTLKENLEEFNLVNFSMLKFLVLTCDKIPKFNGSLKNLQGLELINAKIIPNDAFDNFVNLDYLALIDPEENMFDKFISTEFESIKNLKYFKLESHTFEIVDDELEKIKKALVNFFEYNNKKISGLINDFSIEVMAKLKDGDVNEKVYFEKYLQVSECVREFIFNVESDYFRKDKRNFNFEFDTEEIDFNDDYDNYSDDYSNDGVWLENNESENADYDENDI</sequence>
<accession>A0A814F5K1</accession>
<proteinExistence type="predicted"/>
<evidence type="ECO:0000313" key="3">
    <source>
        <dbReference type="Proteomes" id="UP000663879"/>
    </source>
</evidence>
<comment type="caution">
    <text evidence="2">The sequence shown here is derived from an EMBL/GenBank/DDBJ whole genome shotgun (WGS) entry which is preliminary data.</text>
</comment>
<dbReference type="Gene3D" id="3.80.10.10">
    <property type="entry name" value="Ribonuclease Inhibitor"/>
    <property type="match status" value="2"/>
</dbReference>